<proteinExistence type="predicted"/>
<evidence type="ECO:0000313" key="1">
    <source>
        <dbReference type="EMBL" id="HHK67958.1"/>
    </source>
</evidence>
<dbReference type="AlphaFoldDB" id="A0A7C5L902"/>
<organism evidence="1">
    <name type="scientific">Caldiarchaeum subterraneum</name>
    <dbReference type="NCBI Taxonomy" id="311458"/>
    <lineage>
        <taxon>Archaea</taxon>
        <taxon>Nitrososphaerota</taxon>
        <taxon>Candidatus Caldarchaeales</taxon>
        <taxon>Candidatus Caldarchaeaceae</taxon>
        <taxon>Candidatus Caldarchaeum</taxon>
    </lineage>
</organism>
<accession>A0A7C5L902</accession>
<protein>
    <submittedName>
        <fullName evidence="1">Uncharacterized protein</fullName>
    </submittedName>
</protein>
<comment type="caution">
    <text evidence="1">The sequence shown here is derived from an EMBL/GenBank/DDBJ whole genome shotgun (WGS) entry which is preliminary data.</text>
</comment>
<name>A0A7C5L902_CALS0</name>
<sequence>MSYGYDEFESKLGQFIYTMVMYERLREYILDKLRGKDRLSVRISLGNDKYGNQVFMDVVISAVKPQVLAQQVAAQQRKSKKSLVLVLSNEEVAGERRQIAAEMEKLIVESLKWWHGYFGERDKLKLDVWKSERVEVLEGEVAGSIVELPADRIISPPLLPSDGKEEEQESLAQFADILGPLVVRPTDSDYYELVGSIRLFDALVNRLGYDRVKALVLDVDAERAASMRAEIEDKIDKLVKRVVSR</sequence>
<reference evidence="1" key="1">
    <citation type="journal article" date="2020" name="mSystems">
        <title>Genome- and Community-Level Interaction Insights into Carbon Utilization and Element Cycling Functions of Hydrothermarchaeota in Hydrothermal Sediment.</title>
        <authorList>
            <person name="Zhou Z."/>
            <person name="Liu Y."/>
            <person name="Xu W."/>
            <person name="Pan J."/>
            <person name="Luo Z.H."/>
            <person name="Li M."/>
        </authorList>
    </citation>
    <scope>NUCLEOTIDE SEQUENCE [LARGE SCALE GENOMIC DNA]</scope>
    <source>
        <strain evidence="1">SpSt-1056</strain>
    </source>
</reference>
<dbReference type="SUPFAM" id="SSF110849">
    <property type="entry name" value="ParB/Sulfiredoxin"/>
    <property type="match status" value="1"/>
</dbReference>
<gene>
    <name evidence="1" type="ORF">ENM11_02225</name>
</gene>
<dbReference type="InterPro" id="IPR036086">
    <property type="entry name" value="ParB/Sulfiredoxin_sf"/>
</dbReference>
<dbReference type="EMBL" id="DRWN01000019">
    <property type="protein sequence ID" value="HHK67958.1"/>
    <property type="molecule type" value="Genomic_DNA"/>
</dbReference>